<dbReference type="SUPFAM" id="SSF53474">
    <property type="entry name" value="alpha/beta-Hydrolases"/>
    <property type="match status" value="1"/>
</dbReference>
<dbReference type="Gene3D" id="3.40.50.1820">
    <property type="entry name" value="alpha/beta hydrolase"/>
    <property type="match status" value="1"/>
</dbReference>
<feature type="active site" description="Nucleophile" evidence="1">
    <location>
        <position position="108"/>
    </location>
</feature>
<dbReference type="PIRSF" id="PIRSF017388">
    <property type="entry name" value="Esterase_lipase"/>
    <property type="match status" value="1"/>
</dbReference>
<feature type="site" description="Important for substrate specificity" evidence="3">
    <location>
        <position position="156"/>
    </location>
</feature>
<accession>A0A7H0H756</accession>
<dbReference type="Proteomes" id="UP000516117">
    <property type="component" value="Chromosome"/>
</dbReference>
<protein>
    <submittedName>
        <fullName evidence="5">Alpha/beta fold hydrolase</fullName>
    </submittedName>
</protein>
<evidence type="ECO:0000256" key="2">
    <source>
        <dbReference type="PIRSR" id="PIRSR017388-2"/>
    </source>
</evidence>
<name>A0A7H0H756_9ACTN</name>
<feature type="active site" description="Charge relay system" evidence="1">
    <location>
        <position position="235"/>
    </location>
</feature>
<dbReference type="InterPro" id="IPR022742">
    <property type="entry name" value="Hydrolase_4"/>
</dbReference>
<feature type="active site" description="Charge relay system" evidence="1">
    <location>
        <position position="207"/>
    </location>
</feature>
<reference evidence="5 6" key="1">
    <citation type="submission" date="2020-08" db="EMBL/GenBank/DDBJ databases">
        <title>Genome sequence of Tessaracoccus defluvii JCM 17540T.</title>
        <authorList>
            <person name="Hyun D.-W."/>
            <person name="Bae J.-W."/>
        </authorList>
    </citation>
    <scope>NUCLEOTIDE SEQUENCE [LARGE SCALE GENOMIC DNA]</scope>
    <source>
        <strain evidence="5 6">JCM 17540</strain>
    </source>
</reference>
<dbReference type="InterPro" id="IPR029058">
    <property type="entry name" value="AB_hydrolase_fold"/>
</dbReference>
<dbReference type="InterPro" id="IPR051044">
    <property type="entry name" value="MAG_DAG_Lipase"/>
</dbReference>
<sequence length="258" mass="27864">MSESSRAAGRPDIWPQARPLRLGTGKVGIVVSHGFTGSVQSIRPWAEALAAPGDGYAGARVLAPRLPGHGTSWQDLARTRWWDWYGAVEDAYLQLSQECARVFVAGLSMGGALALLLAQRHTPAGVLLVNPAIATTDRRIPVASLLHKVLPPQAGIASDIAKEGVEELGYPRFSVTSLATMTDLWKVTRRGLGDVHAPVLLLRSTQDHVVDGATAKVLTKRIRGLEQVPLTRSFHVATLDHDADLIAETSRRFVTRHA</sequence>
<dbReference type="Pfam" id="PF12146">
    <property type="entry name" value="Hydrolase_4"/>
    <property type="match status" value="1"/>
</dbReference>
<evidence type="ECO:0000313" key="6">
    <source>
        <dbReference type="Proteomes" id="UP000516117"/>
    </source>
</evidence>
<evidence type="ECO:0000259" key="4">
    <source>
        <dbReference type="Pfam" id="PF12146"/>
    </source>
</evidence>
<keyword evidence="5" id="KW-0378">Hydrolase</keyword>
<feature type="domain" description="Serine aminopeptidase S33" evidence="4">
    <location>
        <begin position="29"/>
        <end position="223"/>
    </location>
</feature>
<proteinExistence type="predicted"/>
<feature type="binding site" evidence="2">
    <location>
        <position position="109"/>
    </location>
    <ligand>
        <name>substrate</name>
    </ligand>
</feature>
<feature type="binding site" evidence="2">
    <location>
        <position position="35"/>
    </location>
    <ligand>
        <name>substrate</name>
    </ligand>
</feature>
<dbReference type="PANTHER" id="PTHR11614">
    <property type="entry name" value="PHOSPHOLIPASE-RELATED"/>
    <property type="match status" value="1"/>
</dbReference>
<dbReference type="GO" id="GO:0052689">
    <property type="term" value="F:carboxylic ester hydrolase activity"/>
    <property type="evidence" value="ECO:0007669"/>
    <property type="project" value="InterPro"/>
</dbReference>
<dbReference type="RefSeq" id="WP_187721481.1">
    <property type="nucleotide sequence ID" value="NZ_BAABBL010000001.1"/>
</dbReference>
<evidence type="ECO:0000313" key="5">
    <source>
        <dbReference type="EMBL" id="QNP56372.1"/>
    </source>
</evidence>
<evidence type="ECO:0000256" key="1">
    <source>
        <dbReference type="PIRSR" id="PIRSR017388-1"/>
    </source>
</evidence>
<keyword evidence="6" id="KW-1185">Reference proteome</keyword>
<dbReference type="KEGG" id="tdf:H9L22_02620"/>
<dbReference type="EMBL" id="CP060789">
    <property type="protein sequence ID" value="QNP56372.1"/>
    <property type="molecule type" value="Genomic_DNA"/>
</dbReference>
<gene>
    <name evidence="5" type="ORF">H9L22_02620</name>
</gene>
<dbReference type="AlphaFoldDB" id="A0A7H0H756"/>
<evidence type="ECO:0000256" key="3">
    <source>
        <dbReference type="PIRSR" id="PIRSR017388-3"/>
    </source>
</evidence>
<organism evidence="5 6">
    <name type="scientific">Tessaracoccus defluvii</name>
    <dbReference type="NCBI Taxonomy" id="1285901"/>
    <lineage>
        <taxon>Bacteria</taxon>
        <taxon>Bacillati</taxon>
        <taxon>Actinomycetota</taxon>
        <taxon>Actinomycetes</taxon>
        <taxon>Propionibacteriales</taxon>
        <taxon>Propionibacteriaceae</taxon>
        <taxon>Tessaracoccus</taxon>
    </lineage>
</organism>
<dbReference type="InterPro" id="IPR012354">
    <property type="entry name" value="Esterase_lipase"/>
</dbReference>